<dbReference type="HOGENOM" id="CLU_106738_7_0_11"/>
<dbReference type="CDD" id="cd00531">
    <property type="entry name" value="NTF2_like"/>
    <property type="match status" value="1"/>
</dbReference>
<dbReference type="Pfam" id="PF13577">
    <property type="entry name" value="SnoaL_4"/>
    <property type="match status" value="1"/>
</dbReference>
<dbReference type="SUPFAM" id="SSF54427">
    <property type="entry name" value="NTF2-like"/>
    <property type="match status" value="1"/>
</dbReference>
<dbReference type="STRING" id="298654.FraEuI1c_2806"/>
<organism evidence="2 3">
    <name type="scientific">Pseudofrankia inefficax (strain DSM 45817 / CECT 9037 / DDB 130130 / EuI1c)</name>
    <name type="common">Frankia inefficax</name>
    <dbReference type="NCBI Taxonomy" id="298654"/>
    <lineage>
        <taxon>Bacteria</taxon>
        <taxon>Bacillati</taxon>
        <taxon>Actinomycetota</taxon>
        <taxon>Actinomycetes</taxon>
        <taxon>Frankiales</taxon>
        <taxon>Frankiaceae</taxon>
        <taxon>Pseudofrankia</taxon>
    </lineage>
</organism>
<evidence type="ECO:0000313" key="2">
    <source>
        <dbReference type="EMBL" id="ADP80833.1"/>
    </source>
</evidence>
<evidence type="ECO:0000313" key="3">
    <source>
        <dbReference type="Proteomes" id="UP000002484"/>
    </source>
</evidence>
<protein>
    <recommendedName>
        <fullName evidence="1">SnoaL-like domain-containing protein</fullName>
    </recommendedName>
</protein>
<dbReference type="InParanoid" id="E3J7S9"/>
<feature type="domain" description="SnoaL-like" evidence="1">
    <location>
        <begin position="6"/>
        <end position="125"/>
    </location>
</feature>
<dbReference type="AlphaFoldDB" id="E3J7S9"/>
<dbReference type="RefSeq" id="WP_013423951.1">
    <property type="nucleotide sequence ID" value="NC_014666.1"/>
</dbReference>
<dbReference type="eggNOG" id="ENOG502Z8S9">
    <property type="taxonomic scope" value="Bacteria"/>
</dbReference>
<evidence type="ECO:0000259" key="1">
    <source>
        <dbReference type="Pfam" id="PF13577"/>
    </source>
</evidence>
<keyword evidence="3" id="KW-1185">Reference proteome</keyword>
<dbReference type="InterPro" id="IPR037401">
    <property type="entry name" value="SnoaL-like"/>
</dbReference>
<dbReference type="InterPro" id="IPR032710">
    <property type="entry name" value="NTF2-like_dom_sf"/>
</dbReference>
<dbReference type="EMBL" id="CP002299">
    <property type="protein sequence ID" value="ADP80833.1"/>
    <property type="molecule type" value="Genomic_DNA"/>
</dbReference>
<dbReference type="OrthoDB" id="1492465at2"/>
<dbReference type="Gene3D" id="3.10.450.50">
    <property type="match status" value="1"/>
</dbReference>
<gene>
    <name evidence="2" type="ordered locus">FraEuI1c_2806</name>
</gene>
<accession>E3J7S9</accession>
<reference evidence="2 3" key="1">
    <citation type="submission" date="2010-10" db="EMBL/GenBank/DDBJ databases">
        <title>Complete sequence of Frankia sp. EuI1c.</title>
        <authorList>
            <consortium name="US DOE Joint Genome Institute"/>
            <person name="Lucas S."/>
            <person name="Copeland A."/>
            <person name="Lapidus A."/>
            <person name="Cheng J.-F."/>
            <person name="Bruce D."/>
            <person name="Goodwin L."/>
            <person name="Pitluck S."/>
            <person name="Chertkov O."/>
            <person name="Detter J.C."/>
            <person name="Han C."/>
            <person name="Tapia R."/>
            <person name="Land M."/>
            <person name="Hauser L."/>
            <person name="Jeffries C."/>
            <person name="Kyrpides N."/>
            <person name="Ivanova N."/>
            <person name="Mikhailova N."/>
            <person name="Beauchemin N."/>
            <person name="Sen A."/>
            <person name="Sur S.A."/>
            <person name="Gtari M."/>
            <person name="Wall L."/>
            <person name="Tisa L."/>
            <person name="Woyke T."/>
        </authorList>
    </citation>
    <scope>NUCLEOTIDE SEQUENCE [LARGE SCALE GENOMIC DNA]</scope>
    <source>
        <strain evidence="3">DSM 45817 / CECT 9037 / EuI1c</strain>
    </source>
</reference>
<dbReference type="KEGG" id="fri:FraEuI1c_2806"/>
<sequence length="180" mass="20703">MNAIEQLLARDQIRQLAERYALAVDGKDLDSLAALFADDVSNGRYGPGRAGVRTFYDNRLRLFHCSMHLVGNHVIDFDDDEHAHGVVYCRAHHHVTEPEHWFDLALAYWDTYERSGDGWVFRRRRVKSWYRQEFGHPEHGTGRVLAAEGQAGPMRGSRMPEGWPTFDDYWARPPAPLPGE</sequence>
<dbReference type="Proteomes" id="UP000002484">
    <property type="component" value="Chromosome"/>
</dbReference>
<name>E3J7S9_PSEI1</name>
<proteinExistence type="predicted"/>